<evidence type="ECO:0000313" key="3">
    <source>
        <dbReference type="EMBL" id="UWX56078.1"/>
    </source>
</evidence>
<dbReference type="GO" id="GO:0016787">
    <property type="term" value="F:hydrolase activity"/>
    <property type="evidence" value="ECO:0007669"/>
    <property type="project" value="UniProtKB-KW"/>
</dbReference>
<evidence type="ECO:0000313" key="4">
    <source>
        <dbReference type="Proteomes" id="UP001059209"/>
    </source>
</evidence>
<keyword evidence="1" id="KW-0472">Membrane</keyword>
<evidence type="ECO:0000256" key="1">
    <source>
        <dbReference type="SAM" id="Phobius"/>
    </source>
</evidence>
<evidence type="ECO:0000259" key="2">
    <source>
        <dbReference type="PROSITE" id="PS50075"/>
    </source>
</evidence>
<name>A0ABY5YAK3_9FLAO</name>
<dbReference type="Proteomes" id="UP001059209">
    <property type="component" value="Chromosome"/>
</dbReference>
<dbReference type="InterPro" id="IPR029058">
    <property type="entry name" value="AB_hydrolase_fold"/>
</dbReference>
<sequence length="312" mass="35709">MTQLEKETGNRLPLAALLQNPTIKELAAYVEKESFSWDCLVPIKSSGTKPPLYIVHGAHHNVVIFHELAKNLSDDQPVYGLQPKGLDGLQEPHKSIDEMANAYVKEIIARNPDGPYCLAGFSLGGIIAFEMARKLIEQGKIVKMLAELDSYVFPIYYYKNPIRKKIVSIGYFVGKVGFIFANMFSSNKNFKRRIGLISTMFKGLYLRLKLGREKQYEQQFNRSLKIEINHNKATEKYTIVPMDIVIDLFRSSEEINFVHDMDLLGWKNIAKKGIRKHLVPGNHIDMFEKPNVVIFAEKLQYALDTYNVDSFE</sequence>
<dbReference type="InterPro" id="IPR009081">
    <property type="entry name" value="PP-bd_ACP"/>
</dbReference>
<organism evidence="3 4">
    <name type="scientific">Maribacter litopenaei</name>
    <dbReference type="NCBI Taxonomy" id="2976127"/>
    <lineage>
        <taxon>Bacteria</taxon>
        <taxon>Pseudomonadati</taxon>
        <taxon>Bacteroidota</taxon>
        <taxon>Flavobacteriia</taxon>
        <taxon>Flavobacteriales</taxon>
        <taxon>Flavobacteriaceae</taxon>
        <taxon>Maribacter</taxon>
    </lineage>
</organism>
<keyword evidence="3" id="KW-0378">Hydrolase</keyword>
<dbReference type="RefSeq" id="WP_260574609.1">
    <property type="nucleotide sequence ID" value="NZ_CP104205.1"/>
</dbReference>
<feature type="transmembrane region" description="Helical" evidence="1">
    <location>
        <begin position="166"/>
        <end position="184"/>
    </location>
</feature>
<proteinExistence type="predicted"/>
<dbReference type="Gene3D" id="3.40.50.1820">
    <property type="entry name" value="alpha/beta hydrolase"/>
    <property type="match status" value="1"/>
</dbReference>
<keyword evidence="1" id="KW-0812">Transmembrane</keyword>
<dbReference type="EMBL" id="CP104205">
    <property type="protein sequence ID" value="UWX56078.1"/>
    <property type="molecule type" value="Genomic_DNA"/>
</dbReference>
<gene>
    <name evidence="3" type="ORF">NYZ99_07155</name>
</gene>
<keyword evidence="1" id="KW-1133">Transmembrane helix</keyword>
<keyword evidence="4" id="KW-1185">Reference proteome</keyword>
<protein>
    <submittedName>
        <fullName evidence="3">Alpha/beta fold hydrolase</fullName>
    </submittedName>
</protein>
<feature type="domain" description="Carrier" evidence="2">
    <location>
        <begin position="1"/>
        <end position="34"/>
    </location>
</feature>
<dbReference type="InterPro" id="IPR001031">
    <property type="entry name" value="Thioesterase"/>
</dbReference>
<accession>A0ABY5YAK3</accession>
<dbReference type="Pfam" id="PF00975">
    <property type="entry name" value="Thioesterase"/>
    <property type="match status" value="1"/>
</dbReference>
<dbReference type="PROSITE" id="PS50075">
    <property type="entry name" value="CARRIER"/>
    <property type="match status" value="1"/>
</dbReference>
<reference evidence="3" key="1">
    <citation type="submission" date="2022-09" db="EMBL/GenBank/DDBJ databases">
        <title>Maribacter litopenaei sp. nov., isolated from the intestinal tract of the Pacific White Shrimp, Litopenaeus vannamei.</title>
        <authorList>
            <person name="Kim S.Y."/>
            <person name="Hwang C.Y."/>
        </authorList>
    </citation>
    <scope>NUCLEOTIDE SEQUENCE</scope>
    <source>
        <strain evidence="3">HL-LV01</strain>
    </source>
</reference>
<dbReference type="SUPFAM" id="SSF53474">
    <property type="entry name" value="alpha/beta-Hydrolases"/>
    <property type="match status" value="1"/>
</dbReference>